<sequence length="231" mass="24416">SPPPCDPPFSVAALPSAPSASTEASLSRAISYTTLTRPQEQGYPARTMDARSPFRACADGWSGRGDGEGDRALLGVCRGSPESAELRNLGEAWHHDGEMAVRSRVCLERPVGHAGSCSPRSNAPEEQPSALSLGSWAQTLCPAALSRCRRVGILLHCCARSHADDGLLSAREEHGDLRSSVAVPSPCLVNTCNTRRMPNNPAATIIPFLGTPLKGAACPHKEKLSMPIDEA</sequence>
<dbReference type="AlphaFoldDB" id="A0A061RGM7"/>
<reference evidence="2" key="1">
    <citation type="submission" date="2014-05" db="EMBL/GenBank/DDBJ databases">
        <title>The transcriptome of the halophilic microalga Tetraselmis sp. GSL018 isolated from the Great Salt Lake, Utah.</title>
        <authorList>
            <person name="Jinkerson R.E."/>
            <person name="D'Adamo S."/>
            <person name="Posewitz M.C."/>
        </authorList>
    </citation>
    <scope>NUCLEOTIDE SEQUENCE</scope>
    <source>
        <strain evidence="2">GSL018</strain>
    </source>
</reference>
<name>A0A061RGM7_9CHLO</name>
<evidence type="ECO:0000313" key="2">
    <source>
        <dbReference type="EMBL" id="JAC69651.1"/>
    </source>
</evidence>
<proteinExistence type="predicted"/>
<organism evidence="2">
    <name type="scientific">Tetraselmis sp. GSL018</name>
    <dbReference type="NCBI Taxonomy" id="582737"/>
    <lineage>
        <taxon>Eukaryota</taxon>
        <taxon>Viridiplantae</taxon>
        <taxon>Chlorophyta</taxon>
        <taxon>core chlorophytes</taxon>
        <taxon>Chlorodendrophyceae</taxon>
        <taxon>Chlorodendrales</taxon>
        <taxon>Chlorodendraceae</taxon>
        <taxon>Tetraselmis</taxon>
    </lineage>
</organism>
<feature type="compositionally biased region" description="Low complexity" evidence="1">
    <location>
        <begin position="8"/>
        <end position="25"/>
    </location>
</feature>
<evidence type="ECO:0000256" key="1">
    <source>
        <dbReference type="SAM" id="MobiDB-lite"/>
    </source>
</evidence>
<protein>
    <submittedName>
        <fullName evidence="2">Uncharacterized protein</fullName>
    </submittedName>
</protein>
<accession>A0A061RGM7</accession>
<dbReference type="EMBL" id="GBEZ01016612">
    <property type="protein sequence ID" value="JAC69651.1"/>
    <property type="molecule type" value="Transcribed_RNA"/>
</dbReference>
<feature type="region of interest" description="Disordered" evidence="1">
    <location>
        <begin position="1"/>
        <end position="25"/>
    </location>
</feature>
<feature type="non-terminal residue" evidence="2">
    <location>
        <position position="231"/>
    </location>
</feature>
<gene>
    <name evidence="2" type="ORF">TSPGSL018_5882</name>
</gene>
<feature type="non-terminal residue" evidence="2">
    <location>
        <position position="1"/>
    </location>
</feature>